<evidence type="ECO:0000313" key="3">
    <source>
        <dbReference type="EMBL" id="POS01961.1"/>
    </source>
</evidence>
<dbReference type="RefSeq" id="WP_103725737.1">
    <property type="nucleotide sequence ID" value="NZ_PQNY01000006.1"/>
</dbReference>
<keyword evidence="1" id="KW-0472">Membrane</keyword>
<feature type="transmembrane region" description="Helical" evidence="1">
    <location>
        <begin position="261"/>
        <end position="280"/>
    </location>
</feature>
<keyword evidence="4" id="KW-1185">Reference proteome</keyword>
<protein>
    <recommendedName>
        <fullName evidence="2">CAAX prenyl protease 2/Lysostaphin resistance protein A-like domain-containing protein</fullName>
    </recommendedName>
</protein>
<comment type="caution">
    <text evidence="3">The sequence shown here is derived from an EMBL/GenBank/DDBJ whole genome shotgun (WGS) entry which is preliminary data.</text>
</comment>
<evidence type="ECO:0000256" key="1">
    <source>
        <dbReference type="SAM" id="Phobius"/>
    </source>
</evidence>
<evidence type="ECO:0000313" key="4">
    <source>
        <dbReference type="Proteomes" id="UP000237056"/>
    </source>
</evidence>
<keyword evidence="1" id="KW-1133">Transmembrane helix</keyword>
<keyword evidence="1" id="KW-0812">Transmembrane</keyword>
<feature type="transmembrane region" description="Helical" evidence="1">
    <location>
        <begin position="53"/>
        <end position="76"/>
    </location>
</feature>
<dbReference type="OrthoDB" id="2806188at2"/>
<feature type="transmembrane region" description="Helical" evidence="1">
    <location>
        <begin position="132"/>
        <end position="149"/>
    </location>
</feature>
<dbReference type="GO" id="GO:0004175">
    <property type="term" value="F:endopeptidase activity"/>
    <property type="evidence" value="ECO:0007669"/>
    <property type="project" value="UniProtKB-ARBA"/>
</dbReference>
<dbReference type="Proteomes" id="UP000237056">
    <property type="component" value="Unassembled WGS sequence"/>
</dbReference>
<feature type="transmembrane region" description="Helical" evidence="1">
    <location>
        <begin position="170"/>
        <end position="187"/>
    </location>
</feature>
<feature type="transmembrane region" description="Helical" evidence="1">
    <location>
        <begin position="97"/>
        <end position="117"/>
    </location>
</feature>
<feature type="transmembrane region" description="Helical" evidence="1">
    <location>
        <begin position="220"/>
        <end position="241"/>
    </location>
</feature>
<organism evidence="3 4">
    <name type="scientific">Flavobacterium croceum DSM 17960</name>
    <dbReference type="NCBI Taxonomy" id="1121886"/>
    <lineage>
        <taxon>Bacteria</taxon>
        <taxon>Pseudomonadati</taxon>
        <taxon>Bacteroidota</taxon>
        <taxon>Flavobacteriia</taxon>
        <taxon>Flavobacteriales</taxon>
        <taxon>Flavobacteriaceae</taxon>
        <taxon>Flavobacterium</taxon>
    </lineage>
</organism>
<dbReference type="InterPro" id="IPR003675">
    <property type="entry name" value="Rce1/LyrA-like_dom"/>
</dbReference>
<evidence type="ECO:0000259" key="2">
    <source>
        <dbReference type="Pfam" id="PF02517"/>
    </source>
</evidence>
<feature type="transmembrane region" description="Helical" evidence="1">
    <location>
        <begin position="12"/>
        <end position="33"/>
    </location>
</feature>
<dbReference type="EMBL" id="PQNY01000006">
    <property type="protein sequence ID" value="POS01961.1"/>
    <property type="molecule type" value="Genomic_DNA"/>
</dbReference>
<dbReference type="AlphaFoldDB" id="A0A2S4N8D5"/>
<dbReference type="GO" id="GO:0080120">
    <property type="term" value="P:CAAX-box protein maturation"/>
    <property type="evidence" value="ECO:0007669"/>
    <property type="project" value="UniProtKB-ARBA"/>
</dbReference>
<sequence length="305" mass="35003">MFIEKARLKKPNFLPYIILPILFLVFVLINYVFSAGVDTNAMIQTYITQFGKTPTFVMLMFPLCVGFVFMIVYIQFLQQLGITRATTSRDKIDWKRIFFSFFLWSSFTIVTTVLAYYSEPKEFILNFSWNKFLPFALIALVLVPMQTSFEEYLFRSQIMQGLGILSKTRWVPFVVSSVLFGLMHIANPEVGEMGYFVLIYYIGTGFFLGILTLMDEGLELALGFHAANNLVGALLVTTNWSALQTESVFISKALPSASTDVLIPVFIIFPILLILFSKVYKWNNWKEKLFGKLEISLNNDNNSHF</sequence>
<reference evidence="3 4" key="1">
    <citation type="submission" date="2018-01" db="EMBL/GenBank/DDBJ databases">
        <title>Genomic Encyclopedia of Type Strains, Phase I: the one thousand microbial genomes (KMG-I) project.</title>
        <authorList>
            <person name="Goeker M."/>
        </authorList>
    </citation>
    <scope>NUCLEOTIDE SEQUENCE [LARGE SCALE GENOMIC DNA]</scope>
    <source>
        <strain evidence="3 4">DSM 17960</strain>
    </source>
</reference>
<feature type="transmembrane region" description="Helical" evidence="1">
    <location>
        <begin position="193"/>
        <end position="213"/>
    </location>
</feature>
<proteinExistence type="predicted"/>
<accession>A0A2S4N8D5</accession>
<dbReference type="Pfam" id="PF02517">
    <property type="entry name" value="Rce1-like"/>
    <property type="match status" value="1"/>
</dbReference>
<name>A0A2S4N8D5_9FLAO</name>
<feature type="domain" description="CAAX prenyl protease 2/Lysostaphin resistance protein A-like" evidence="2">
    <location>
        <begin position="133"/>
        <end position="231"/>
    </location>
</feature>
<gene>
    <name evidence="3" type="ORF">Q361_10623</name>
</gene>